<dbReference type="InterPro" id="IPR035906">
    <property type="entry name" value="MetI-like_sf"/>
</dbReference>
<feature type="transmembrane region" description="Helical" evidence="7">
    <location>
        <begin position="296"/>
        <end position="319"/>
    </location>
</feature>
<dbReference type="OrthoDB" id="9790211at2"/>
<dbReference type="PROSITE" id="PS50928">
    <property type="entry name" value="ABC_TM1"/>
    <property type="match status" value="2"/>
</dbReference>
<feature type="transmembrane region" description="Helical" evidence="7">
    <location>
        <begin position="65"/>
        <end position="88"/>
    </location>
</feature>
<dbReference type="GO" id="GO:0055085">
    <property type="term" value="P:transmembrane transport"/>
    <property type="evidence" value="ECO:0007669"/>
    <property type="project" value="InterPro"/>
</dbReference>
<dbReference type="Pfam" id="PF00528">
    <property type="entry name" value="BPD_transp_1"/>
    <property type="match status" value="1"/>
</dbReference>
<keyword evidence="6 7" id="KW-0472">Membrane</keyword>
<evidence type="ECO:0000256" key="5">
    <source>
        <dbReference type="ARBA" id="ARBA00022989"/>
    </source>
</evidence>
<evidence type="ECO:0000313" key="9">
    <source>
        <dbReference type="EMBL" id="SHN77283.1"/>
    </source>
</evidence>
<dbReference type="CDD" id="cd06261">
    <property type="entry name" value="TM_PBP2"/>
    <property type="match status" value="2"/>
</dbReference>
<gene>
    <name evidence="9" type="ORF">SAMN05216200_11512</name>
</gene>
<feature type="transmembrane region" description="Helical" evidence="7">
    <location>
        <begin position="249"/>
        <end position="268"/>
    </location>
</feature>
<evidence type="ECO:0000259" key="8">
    <source>
        <dbReference type="PROSITE" id="PS50928"/>
    </source>
</evidence>
<dbReference type="RefSeq" id="WP_072748474.1">
    <property type="nucleotide sequence ID" value="NZ_FOHL01000013.1"/>
</dbReference>
<feature type="transmembrane region" description="Helical" evidence="7">
    <location>
        <begin position="339"/>
        <end position="364"/>
    </location>
</feature>
<dbReference type="Gene3D" id="1.10.3720.10">
    <property type="entry name" value="MetI-like"/>
    <property type="match status" value="2"/>
</dbReference>
<keyword evidence="10" id="KW-1185">Reference proteome</keyword>
<evidence type="ECO:0000256" key="3">
    <source>
        <dbReference type="ARBA" id="ARBA00022475"/>
    </source>
</evidence>
<evidence type="ECO:0000256" key="1">
    <source>
        <dbReference type="ARBA" id="ARBA00004651"/>
    </source>
</evidence>
<keyword evidence="2 7" id="KW-0813">Transport</keyword>
<keyword evidence="4 7" id="KW-0812">Transmembrane</keyword>
<evidence type="ECO:0000256" key="7">
    <source>
        <dbReference type="RuleBase" id="RU363032"/>
    </source>
</evidence>
<accession>A0A1M7U2Y5</accession>
<feature type="transmembrane region" description="Helical" evidence="7">
    <location>
        <begin position="474"/>
        <end position="492"/>
    </location>
</feature>
<evidence type="ECO:0000256" key="4">
    <source>
        <dbReference type="ARBA" id="ARBA00022692"/>
    </source>
</evidence>
<feature type="transmembrane region" description="Helical" evidence="7">
    <location>
        <begin position="225"/>
        <end position="243"/>
    </location>
</feature>
<feature type="transmembrane region" description="Helical" evidence="7">
    <location>
        <begin position="376"/>
        <end position="400"/>
    </location>
</feature>
<feature type="domain" description="ABC transmembrane type-1" evidence="8">
    <location>
        <begin position="62"/>
        <end position="272"/>
    </location>
</feature>
<organism evidence="9 10">
    <name type="scientific">Oceanicella actignis</name>
    <dbReference type="NCBI Taxonomy" id="1189325"/>
    <lineage>
        <taxon>Bacteria</taxon>
        <taxon>Pseudomonadati</taxon>
        <taxon>Pseudomonadota</taxon>
        <taxon>Alphaproteobacteria</taxon>
        <taxon>Rhodobacterales</taxon>
        <taxon>Paracoccaceae</taxon>
        <taxon>Oceanicella</taxon>
    </lineage>
</organism>
<protein>
    <submittedName>
        <fullName evidence="9">Iron(III) transport system permease protein</fullName>
    </submittedName>
</protein>
<reference evidence="9 10" key="1">
    <citation type="submission" date="2016-12" db="EMBL/GenBank/DDBJ databases">
        <authorList>
            <person name="Song W.-J."/>
            <person name="Kurnit D.M."/>
        </authorList>
    </citation>
    <scope>NUCLEOTIDE SEQUENCE [LARGE SCALE GENOMIC DNA]</scope>
    <source>
        <strain evidence="9 10">CGMCC 1.10808</strain>
    </source>
</reference>
<dbReference type="PANTHER" id="PTHR30183">
    <property type="entry name" value="MOLYBDENUM TRANSPORT SYSTEM PERMEASE PROTEIN MODB"/>
    <property type="match status" value="1"/>
</dbReference>
<dbReference type="AlphaFoldDB" id="A0A1M7U2Y5"/>
<feature type="transmembrane region" description="Helical" evidence="7">
    <location>
        <begin position="20"/>
        <end position="45"/>
    </location>
</feature>
<dbReference type="InterPro" id="IPR000515">
    <property type="entry name" value="MetI-like"/>
</dbReference>
<evidence type="ECO:0000313" key="10">
    <source>
        <dbReference type="Proteomes" id="UP000184066"/>
    </source>
</evidence>
<dbReference type="GO" id="GO:0005886">
    <property type="term" value="C:plasma membrane"/>
    <property type="evidence" value="ECO:0007669"/>
    <property type="project" value="UniProtKB-SubCell"/>
</dbReference>
<dbReference type="PANTHER" id="PTHR30183:SF2">
    <property type="entry name" value="IRON UTILIZATION PROTEIN"/>
    <property type="match status" value="1"/>
</dbReference>
<name>A0A1M7U2Y5_9RHOB</name>
<comment type="similarity">
    <text evidence="7">Belongs to the binding-protein-dependent transport system permease family.</text>
</comment>
<evidence type="ECO:0000256" key="6">
    <source>
        <dbReference type="ARBA" id="ARBA00023136"/>
    </source>
</evidence>
<dbReference type="FunFam" id="1.10.3720.10:FF:000088">
    <property type="entry name" value="Iron(III) ABC transporter, permease protein"/>
    <property type="match status" value="1"/>
</dbReference>
<sequence length="561" mass="59147">MTENFDLEKPRRALPAIDGWTVASLALGLALAMPLISVAAMALFPSENIWPHLLATVLPRYVGNSLILMAAVGAGTAMIGVGAAWLVVMKRFPLRGVLEWALLAPLAMPAYIGAYALVDFLEYAGPVQTALRAAFGWSSARDYWFPEIRSLGSACAVFTLTLYPYVYLMARAAFREQSVCALEVSRSLGCGPWGSFFRVALPLARPAVAAGAAIAMMETLNDFGAVDYFAVQTLTTGVFSVWLESHNAGGAAQISSVTLIFVLALLGLESASRRGRRYHNMSRRYRPIEGEELGPVWRWIATLACLTPVTLGFLLPAGIMADHALTETQAWRDPDLWRAAANTAMLAGAAAAVSCAAGVTLVYGARVSRSGAPRMVARLAALGYAVPGAVLAVGILFPFAAIDDALADAALALTGHDPGLLLTGSAAALVFAYVVRFAAIAYGSIDSAFGRVTPSMEAAARALGETRAGALRRVHLPLIRGSVLTAALLIFVDSAKELPATLLLRPFNFETLATAVYNAASLEDIGGAAPPALAIVLVGLAPVALLMRSLRHSRPGEQPGR</sequence>
<feature type="transmembrane region" description="Helical" evidence="7">
    <location>
        <begin position="148"/>
        <end position="168"/>
    </location>
</feature>
<dbReference type="STRING" id="1189325.SAMN04488119_11320"/>
<comment type="subcellular location">
    <subcellularLocation>
        <location evidence="1 7">Cell membrane</location>
        <topology evidence="1 7">Multi-pass membrane protein</topology>
    </subcellularLocation>
</comment>
<keyword evidence="3" id="KW-1003">Cell membrane</keyword>
<dbReference type="Proteomes" id="UP000184066">
    <property type="component" value="Unassembled WGS sequence"/>
</dbReference>
<feature type="transmembrane region" description="Helical" evidence="7">
    <location>
        <begin position="100"/>
        <end position="118"/>
    </location>
</feature>
<dbReference type="SUPFAM" id="SSF161098">
    <property type="entry name" value="MetI-like"/>
    <property type="match status" value="2"/>
</dbReference>
<evidence type="ECO:0000256" key="2">
    <source>
        <dbReference type="ARBA" id="ARBA00022448"/>
    </source>
</evidence>
<feature type="transmembrane region" description="Helical" evidence="7">
    <location>
        <begin position="528"/>
        <end position="547"/>
    </location>
</feature>
<feature type="domain" description="ABC transmembrane type-1" evidence="8">
    <location>
        <begin position="340"/>
        <end position="546"/>
    </location>
</feature>
<keyword evidence="5 7" id="KW-1133">Transmembrane helix</keyword>
<dbReference type="EMBL" id="FRDL01000015">
    <property type="protein sequence ID" value="SHN77283.1"/>
    <property type="molecule type" value="Genomic_DNA"/>
</dbReference>
<proteinExistence type="inferred from homology"/>
<feature type="transmembrane region" description="Helical" evidence="7">
    <location>
        <begin position="420"/>
        <end position="442"/>
    </location>
</feature>